<sequence length="56" mass="6318">MKNLIIVSIIVCSSFSVFCQDNKIKKWNSQVFLDLNASNKTTYAYTDAENIGRDLG</sequence>
<name>A0A090W1J8_9FLAO</name>
<organism evidence="1 2">
    <name type="scientific">Jejuia pallidilutea</name>
    <dbReference type="NCBI Taxonomy" id="504487"/>
    <lineage>
        <taxon>Bacteria</taxon>
        <taxon>Pseudomonadati</taxon>
        <taxon>Bacteroidota</taxon>
        <taxon>Flavobacteriia</taxon>
        <taxon>Flavobacteriales</taxon>
        <taxon>Flavobacteriaceae</taxon>
        <taxon>Jejuia</taxon>
    </lineage>
</organism>
<dbReference type="EMBL" id="BBNS01000004">
    <property type="protein sequence ID" value="GAL70053.1"/>
    <property type="molecule type" value="Genomic_DNA"/>
</dbReference>
<evidence type="ECO:0000313" key="2">
    <source>
        <dbReference type="Proteomes" id="UP000029646"/>
    </source>
</evidence>
<comment type="caution">
    <text evidence="1">The sequence shown here is derived from an EMBL/GenBank/DDBJ whole genome shotgun (WGS) entry which is preliminary data.</text>
</comment>
<protein>
    <submittedName>
        <fullName evidence="1">Uncharacterized protein</fullName>
    </submittedName>
</protein>
<accession>A0A090W1J8</accession>
<dbReference type="AlphaFoldDB" id="A0A090W1J8"/>
<evidence type="ECO:0000313" key="1">
    <source>
        <dbReference type="EMBL" id="GAL70053.1"/>
    </source>
</evidence>
<proteinExistence type="predicted"/>
<dbReference type="Proteomes" id="UP000029646">
    <property type="component" value="Unassembled WGS sequence"/>
</dbReference>
<gene>
    <name evidence="1" type="ORF">JCM19302_2628</name>
</gene>
<reference evidence="1 2" key="1">
    <citation type="journal article" date="2014" name="Genome Announc.">
        <title>Draft Genome Sequence of Marine Flavobacterium Jejuia pallidilutea Strain 11shimoA1 and Pigmentation Mutants.</title>
        <authorList>
            <person name="Takatani N."/>
            <person name="Nakanishi M."/>
            <person name="Meirelles P."/>
            <person name="Mino S."/>
            <person name="Suda W."/>
            <person name="Oshima K."/>
            <person name="Hattori M."/>
            <person name="Ohkuma M."/>
            <person name="Hosokawa M."/>
            <person name="Miyashita K."/>
            <person name="Thompson F.L."/>
            <person name="Niwa A."/>
            <person name="Sawabe T."/>
            <person name="Sawabe T."/>
        </authorList>
    </citation>
    <scope>NUCLEOTIDE SEQUENCE [LARGE SCALE GENOMIC DNA]</scope>
    <source>
        <strain evidence="2">JCM19302</strain>
    </source>
</reference>
<dbReference type="RefSeq" id="WP_193744422.1">
    <property type="nucleotide sequence ID" value="NZ_BBNS01000004.1"/>
</dbReference>